<name>A0A858U688_9MOLU</name>
<sequence length="356" mass="40590">MEKFPQLIIDENKFKKNIAVAKEICNKKNIEILAVTKGFTGNRRMAELYKESGITFFGDSRLDNFEVFKDIEGHKQFLKMPSIEEIPRMLSLCDSSLQGDINMIKLIDQYIEKNQLKPHDIVLMIDLGDRREGILPEDTLTIANELKLLKNINTIGIGCNFGCYGARVPSKEAMNIFINCKNEFEKVLKKNLTHISGGNSLSLHMVWENTMPKEVNFLRMGFSMIFGTEDMYRETIEGMHRDAFQLKARVVSTDYKSSMPIGKAGIDAFGHKPVFEDKGMIKRMILSIGKLDAPFDALYPVDKNIEILGGSSDYMIIDYTNSTTEYKVGDTVTFDLDWGSVLFLFNSKYVQKVFKK</sequence>
<comment type="cofactor">
    <cofactor evidence="1">
        <name>pyridoxal 5'-phosphate</name>
        <dbReference type="ChEBI" id="CHEBI:597326"/>
    </cofactor>
</comment>
<keyword evidence="3" id="KW-0413">Isomerase</keyword>
<dbReference type="InterPro" id="IPR029066">
    <property type="entry name" value="PLP-binding_barrel"/>
</dbReference>
<evidence type="ECO:0000313" key="5">
    <source>
        <dbReference type="EMBL" id="QJG66967.1"/>
    </source>
</evidence>
<dbReference type="RefSeq" id="WP_169605018.1">
    <property type="nucleotide sequence ID" value="NZ_CP051481.1"/>
</dbReference>
<dbReference type="GO" id="GO:0030170">
    <property type="term" value="F:pyridoxal phosphate binding"/>
    <property type="evidence" value="ECO:0007669"/>
    <property type="project" value="TreeGrafter"/>
</dbReference>
<keyword evidence="6" id="KW-1185">Reference proteome</keyword>
<evidence type="ECO:0000313" key="6">
    <source>
        <dbReference type="Proteomes" id="UP000501060"/>
    </source>
</evidence>
<reference evidence="5 6" key="1">
    <citation type="submission" date="2020-04" db="EMBL/GenBank/DDBJ databases">
        <title>Novel Mycoplasma species detected in Phocoena phocoena (harbor porpoise) from the USA.</title>
        <authorList>
            <person name="Volokhov D.V."/>
        </authorList>
    </citation>
    <scope>NUCLEOTIDE SEQUENCE [LARGE SCALE GENOMIC DNA]</scope>
    <source>
        <strain evidence="5 6">Phocoena C-264-GEN</strain>
    </source>
</reference>
<evidence type="ECO:0000256" key="2">
    <source>
        <dbReference type="ARBA" id="ARBA00022898"/>
    </source>
</evidence>
<dbReference type="InterPro" id="IPR000821">
    <property type="entry name" value="Ala_racemase"/>
</dbReference>
<dbReference type="InterPro" id="IPR001608">
    <property type="entry name" value="Ala_racemase_N"/>
</dbReference>
<evidence type="ECO:0000256" key="1">
    <source>
        <dbReference type="ARBA" id="ARBA00001933"/>
    </source>
</evidence>
<dbReference type="GO" id="GO:0005829">
    <property type="term" value="C:cytosol"/>
    <property type="evidence" value="ECO:0007669"/>
    <property type="project" value="TreeGrafter"/>
</dbReference>
<accession>A0A858U688</accession>
<dbReference type="Gene3D" id="3.20.20.10">
    <property type="entry name" value="Alanine racemase"/>
    <property type="match status" value="1"/>
</dbReference>
<keyword evidence="2" id="KW-0663">Pyridoxal phosphate</keyword>
<evidence type="ECO:0000256" key="3">
    <source>
        <dbReference type="ARBA" id="ARBA00023235"/>
    </source>
</evidence>
<dbReference type="PANTHER" id="PTHR30511:SF3">
    <property type="entry name" value="LYSINE RACEMASE"/>
    <property type="match status" value="1"/>
</dbReference>
<dbReference type="KEGG" id="mphe:HGG69_01355"/>
<dbReference type="AlphaFoldDB" id="A0A858U688"/>
<gene>
    <name evidence="5" type="ORF">HGG69_01355</name>
</gene>
<organism evidence="5 6">
    <name type="scientific">Mycoplasma phocoenae</name>
    <dbReference type="NCBI Taxonomy" id="754517"/>
    <lineage>
        <taxon>Bacteria</taxon>
        <taxon>Bacillati</taxon>
        <taxon>Mycoplasmatota</taxon>
        <taxon>Mollicutes</taxon>
        <taxon>Mycoplasmataceae</taxon>
        <taxon>Mycoplasma</taxon>
    </lineage>
</organism>
<dbReference type="EMBL" id="CP051481">
    <property type="protein sequence ID" value="QJG66967.1"/>
    <property type="molecule type" value="Genomic_DNA"/>
</dbReference>
<protein>
    <submittedName>
        <fullName evidence="5">Alanine/ornithine racemase family PLP-dependent enzyme</fullName>
    </submittedName>
</protein>
<feature type="domain" description="Alanine racemase N-terminal" evidence="4">
    <location>
        <begin position="9"/>
        <end position="226"/>
    </location>
</feature>
<dbReference type="Proteomes" id="UP000501060">
    <property type="component" value="Chromosome"/>
</dbReference>
<dbReference type="SUPFAM" id="SSF51419">
    <property type="entry name" value="PLP-binding barrel"/>
    <property type="match status" value="1"/>
</dbReference>
<evidence type="ECO:0000259" key="4">
    <source>
        <dbReference type="Pfam" id="PF01168"/>
    </source>
</evidence>
<proteinExistence type="predicted"/>
<dbReference type="Pfam" id="PF01168">
    <property type="entry name" value="Ala_racemase_N"/>
    <property type="match status" value="1"/>
</dbReference>
<dbReference type="PANTHER" id="PTHR30511">
    <property type="entry name" value="ALANINE RACEMASE"/>
    <property type="match status" value="1"/>
</dbReference>
<dbReference type="CDD" id="cd06815">
    <property type="entry name" value="PLPDE_III_AR_like_1"/>
    <property type="match status" value="1"/>
</dbReference>
<dbReference type="GO" id="GO:0008784">
    <property type="term" value="F:alanine racemase activity"/>
    <property type="evidence" value="ECO:0007669"/>
    <property type="project" value="TreeGrafter"/>
</dbReference>